<organism evidence="5 6">
    <name type="scientific">Actinomadura syzygii</name>
    <dbReference type="NCBI Taxonomy" id="1427538"/>
    <lineage>
        <taxon>Bacteria</taxon>
        <taxon>Bacillati</taxon>
        <taxon>Actinomycetota</taxon>
        <taxon>Actinomycetes</taxon>
        <taxon>Streptosporangiales</taxon>
        <taxon>Thermomonosporaceae</taxon>
        <taxon>Actinomadura</taxon>
    </lineage>
</organism>
<keyword evidence="6" id="KW-1185">Reference proteome</keyword>
<dbReference type="EMBL" id="VSFF01000006">
    <property type="protein sequence ID" value="TYC14688.1"/>
    <property type="molecule type" value="Genomic_DNA"/>
</dbReference>
<gene>
    <name evidence="5" type="ORF">FXF65_17860</name>
</gene>
<evidence type="ECO:0000256" key="2">
    <source>
        <dbReference type="ARBA" id="ARBA00022747"/>
    </source>
</evidence>
<proteinExistence type="inferred from homology"/>
<evidence type="ECO:0000256" key="1">
    <source>
        <dbReference type="ARBA" id="ARBA00010923"/>
    </source>
</evidence>
<feature type="domain" description="Type I restriction modification DNA specificity" evidence="4">
    <location>
        <begin position="213"/>
        <end position="362"/>
    </location>
</feature>
<dbReference type="GO" id="GO:0004519">
    <property type="term" value="F:endonuclease activity"/>
    <property type="evidence" value="ECO:0007669"/>
    <property type="project" value="UniProtKB-KW"/>
</dbReference>
<evidence type="ECO:0000313" key="6">
    <source>
        <dbReference type="Proteomes" id="UP000322634"/>
    </source>
</evidence>
<protein>
    <submittedName>
        <fullName evidence="5">Restriction endonuclease subunit S</fullName>
    </submittedName>
</protein>
<dbReference type="PANTHER" id="PTHR30408:SF12">
    <property type="entry name" value="TYPE I RESTRICTION ENZYME MJAVIII SPECIFICITY SUBUNIT"/>
    <property type="match status" value="1"/>
</dbReference>
<dbReference type="GO" id="GO:0009307">
    <property type="term" value="P:DNA restriction-modification system"/>
    <property type="evidence" value="ECO:0007669"/>
    <property type="project" value="UniProtKB-KW"/>
</dbReference>
<dbReference type="InterPro" id="IPR052021">
    <property type="entry name" value="Type-I_RS_S_subunit"/>
</dbReference>
<dbReference type="PANTHER" id="PTHR30408">
    <property type="entry name" value="TYPE-1 RESTRICTION ENZYME ECOKI SPECIFICITY PROTEIN"/>
    <property type="match status" value="1"/>
</dbReference>
<evidence type="ECO:0000259" key="4">
    <source>
        <dbReference type="Pfam" id="PF01420"/>
    </source>
</evidence>
<keyword evidence="3" id="KW-0238">DNA-binding</keyword>
<dbReference type="AlphaFoldDB" id="A0A5D0U8L3"/>
<comment type="caution">
    <text evidence="5">The sequence shown here is derived from an EMBL/GenBank/DDBJ whole genome shotgun (WGS) entry which is preliminary data.</text>
</comment>
<dbReference type="InterPro" id="IPR000055">
    <property type="entry name" value="Restrct_endonuc_typeI_TRD"/>
</dbReference>
<sequence>MSAPSMWRRTRVDRVATVNARIGWKALTASEYQPEGYAFLATPNIKLEVIDFENVNYISRYRYDESPELKLQVNDVLLAKDGNTLGITNIIRQLPKPATVNGSIAVLRAFDIEPRFLRYCLASSSTQDLINAIKDGMGVPHLFQWDIKRLPITIPPLDEQRRIADFLDVETAQIDELVSLRNKQVNALSEALLSEATRCTGRHRLSLEEQQMEWRRVQLRRVVDAVRTGMTPSEFLQVNANYDHIPWYTPAALDNALNLGKADKGVHVADVRHVPRFPAGSILIVGIGESLGKVAALDHEATGNQQLTAITTSNAVDRRFLLWQLFAAHEELRNWAQYSRVRILNNDVLKSFTISIPAVAQQLVLRKELDCRLAEFRAFRVAAERFSRLASERRGSLITAAVTGQIDVTSARRLSSSGGATS</sequence>
<dbReference type="Pfam" id="PF01420">
    <property type="entry name" value="Methylase_S"/>
    <property type="match status" value="2"/>
</dbReference>
<feature type="domain" description="Type I restriction modification DNA specificity" evidence="4">
    <location>
        <begin position="66"/>
        <end position="179"/>
    </location>
</feature>
<name>A0A5D0U8L3_9ACTN</name>
<evidence type="ECO:0000256" key="3">
    <source>
        <dbReference type="ARBA" id="ARBA00023125"/>
    </source>
</evidence>
<keyword evidence="5" id="KW-0540">Nuclease</keyword>
<dbReference type="Gene3D" id="3.90.220.20">
    <property type="entry name" value="DNA methylase specificity domains"/>
    <property type="match status" value="2"/>
</dbReference>
<keyword evidence="2" id="KW-0680">Restriction system</keyword>
<evidence type="ECO:0000313" key="5">
    <source>
        <dbReference type="EMBL" id="TYC14688.1"/>
    </source>
</evidence>
<dbReference type="OrthoDB" id="3197085at2"/>
<comment type="similarity">
    <text evidence="1">Belongs to the type-I restriction system S methylase family.</text>
</comment>
<reference evidence="5 6" key="1">
    <citation type="submission" date="2019-08" db="EMBL/GenBank/DDBJ databases">
        <title>Actinomadura sp. nov. CYP1-5 isolated from mountain soil.</title>
        <authorList>
            <person name="Songsumanus A."/>
            <person name="Kuncharoen N."/>
            <person name="Kudo T."/>
            <person name="Yuki M."/>
            <person name="Igarashi Y."/>
            <person name="Tanasupawat S."/>
        </authorList>
    </citation>
    <scope>NUCLEOTIDE SEQUENCE [LARGE SCALE GENOMIC DNA]</scope>
    <source>
        <strain evidence="5 6">GKU157</strain>
    </source>
</reference>
<dbReference type="Proteomes" id="UP000322634">
    <property type="component" value="Unassembled WGS sequence"/>
</dbReference>
<keyword evidence="5" id="KW-0378">Hydrolase</keyword>
<dbReference type="GO" id="GO:0003677">
    <property type="term" value="F:DNA binding"/>
    <property type="evidence" value="ECO:0007669"/>
    <property type="project" value="UniProtKB-KW"/>
</dbReference>
<dbReference type="InterPro" id="IPR044946">
    <property type="entry name" value="Restrct_endonuc_typeI_TRD_sf"/>
</dbReference>
<dbReference type="SUPFAM" id="SSF116734">
    <property type="entry name" value="DNA methylase specificity domain"/>
    <property type="match status" value="2"/>
</dbReference>
<keyword evidence="5" id="KW-0255">Endonuclease</keyword>
<accession>A0A5D0U8L3</accession>